<name>A0ABR1DV09_NECAM</name>
<evidence type="ECO:0000313" key="1">
    <source>
        <dbReference type="EMBL" id="KAK6754239.1"/>
    </source>
</evidence>
<organism evidence="1 2">
    <name type="scientific">Necator americanus</name>
    <name type="common">Human hookworm</name>
    <dbReference type="NCBI Taxonomy" id="51031"/>
    <lineage>
        <taxon>Eukaryota</taxon>
        <taxon>Metazoa</taxon>
        <taxon>Ecdysozoa</taxon>
        <taxon>Nematoda</taxon>
        <taxon>Chromadorea</taxon>
        <taxon>Rhabditida</taxon>
        <taxon>Rhabditina</taxon>
        <taxon>Rhabditomorpha</taxon>
        <taxon>Strongyloidea</taxon>
        <taxon>Ancylostomatidae</taxon>
        <taxon>Bunostominae</taxon>
        <taxon>Necator</taxon>
    </lineage>
</organism>
<sequence length="201" mass="22293">MQGASLLVTIQQLKQPGSPLTSRLCGYQGIGKGKDAETLARIKISNNNNRTATRVASSSQEKTSSVNLIHKVAISNGYVTRIGSLDRHDFSRRPNIVYGREEIPFCLPYICDDMTRAVRSCLRKVGLQDDVRVVGVLPVNLKCQPVHNRDLKCQQVSMTELRTILSCVVCPYGKERNCMVSRVNAWCQETACVYSGQGTSR</sequence>
<comment type="caution">
    <text evidence="1">The sequence shown here is derived from an EMBL/GenBank/DDBJ whole genome shotgun (WGS) entry which is preliminary data.</text>
</comment>
<keyword evidence="2" id="KW-1185">Reference proteome</keyword>
<protein>
    <submittedName>
        <fullName evidence="1">Uncharacterized protein</fullName>
    </submittedName>
</protein>
<proteinExistence type="predicted"/>
<dbReference type="Proteomes" id="UP001303046">
    <property type="component" value="Unassembled WGS sequence"/>
</dbReference>
<accession>A0ABR1DV09</accession>
<dbReference type="EMBL" id="JAVFWL010000005">
    <property type="protein sequence ID" value="KAK6754239.1"/>
    <property type="molecule type" value="Genomic_DNA"/>
</dbReference>
<gene>
    <name evidence="1" type="primary">Necator_chrV.g18105</name>
    <name evidence="1" type="ORF">RB195_013314</name>
</gene>
<reference evidence="1 2" key="1">
    <citation type="submission" date="2023-08" db="EMBL/GenBank/DDBJ databases">
        <title>A Necator americanus chromosomal reference genome.</title>
        <authorList>
            <person name="Ilik V."/>
            <person name="Petrzelkova K.J."/>
            <person name="Pardy F."/>
            <person name="Fuh T."/>
            <person name="Niatou-Singa F.S."/>
            <person name="Gouil Q."/>
            <person name="Baker L."/>
            <person name="Ritchie M.E."/>
            <person name="Jex A.R."/>
            <person name="Gazzola D."/>
            <person name="Li H."/>
            <person name="Toshio Fujiwara R."/>
            <person name="Zhan B."/>
            <person name="Aroian R.V."/>
            <person name="Pafco B."/>
            <person name="Schwarz E.M."/>
        </authorList>
    </citation>
    <scope>NUCLEOTIDE SEQUENCE [LARGE SCALE GENOMIC DNA]</scope>
    <source>
        <strain evidence="1 2">Aroian</strain>
        <tissue evidence="1">Whole animal</tissue>
    </source>
</reference>
<evidence type="ECO:0000313" key="2">
    <source>
        <dbReference type="Proteomes" id="UP001303046"/>
    </source>
</evidence>